<gene>
    <name evidence="1" type="ORF">WMSIL1_LOCUS2329</name>
</gene>
<organism evidence="1 2">
    <name type="scientific">Hymenolepis diminuta</name>
    <name type="common">Rat tapeworm</name>
    <dbReference type="NCBI Taxonomy" id="6216"/>
    <lineage>
        <taxon>Eukaryota</taxon>
        <taxon>Metazoa</taxon>
        <taxon>Spiralia</taxon>
        <taxon>Lophotrochozoa</taxon>
        <taxon>Platyhelminthes</taxon>
        <taxon>Cestoda</taxon>
        <taxon>Eucestoda</taxon>
        <taxon>Cyclophyllidea</taxon>
        <taxon>Hymenolepididae</taxon>
        <taxon>Hymenolepis</taxon>
    </lineage>
</organism>
<evidence type="ECO:0000313" key="2">
    <source>
        <dbReference type="Proteomes" id="UP000321570"/>
    </source>
</evidence>
<dbReference type="Proteomes" id="UP000321570">
    <property type="component" value="Unassembled WGS sequence"/>
</dbReference>
<dbReference type="AlphaFoldDB" id="A0A564Y3E8"/>
<accession>A0A564Y3E8</accession>
<name>A0A564Y3E8_HYMDI</name>
<evidence type="ECO:0000313" key="1">
    <source>
        <dbReference type="EMBL" id="VUZ41509.1"/>
    </source>
</evidence>
<protein>
    <submittedName>
        <fullName evidence="1">Uncharacterized protein</fullName>
    </submittedName>
</protein>
<proteinExistence type="predicted"/>
<reference evidence="1 2" key="1">
    <citation type="submission" date="2019-07" db="EMBL/GenBank/DDBJ databases">
        <authorList>
            <person name="Jastrzebski P J."/>
            <person name="Paukszto L."/>
            <person name="Jastrzebski P J."/>
        </authorList>
    </citation>
    <scope>NUCLEOTIDE SEQUENCE [LARGE SCALE GENOMIC DNA]</scope>
    <source>
        <strain evidence="1 2">WMS-il1</strain>
    </source>
</reference>
<sequence length="131" mass="14669">MMLALEDVLENGDIPESAAGQPLPIENYENLHYLLGRRFRNKRKEIAPPLITVGSVIDAAGKDENETKIEDAGLFTAETAPISRADASSDEEGKLSFIETPMAAYALIKKYLILRKRVELLKREWGKRRLG</sequence>
<dbReference type="EMBL" id="CABIJS010000062">
    <property type="protein sequence ID" value="VUZ41509.1"/>
    <property type="molecule type" value="Genomic_DNA"/>
</dbReference>
<keyword evidence="2" id="KW-1185">Reference proteome</keyword>
<feature type="non-terminal residue" evidence="1">
    <location>
        <position position="131"/>
    </location>
</feature>